<name>A0A8K0CE73_IGNLU</name>
<dbReference type="Pfam" id="PF13306">
    <property type="entry name" value="LRR_5"/>
    <property type="match status" value="1"/>
</dbReference>
<dbReference type="EMBL" id="VTPC01090314">
    <property type="protein sequence ID" value="KAF2883637.1"/>
    <property type="molecule type" value="Genomic_DNA"/>
</dbReference>
<accession>A0A8K0CE73</accession>
<dbReference type="PANTHER" id="PTHR24373">
    <property type="entry name" value="SLIT RELATED LEUCINE-RICH REPEAT NEURONAL PROTEIN"/>
    <property type="match status" value="1"/>
</dbReference>
<dbReference type="InterPro" id="IPR032675">
    <property type="entry name" value="LRR_dom_sf"/>
</dbReference>
<dbReference type="PROSITE" id="PS51450">
    <property type="entry name" value="LRR"/>
    <property type="match status" value="4"/>
</dbReference>
<dbReference type="AlphaFoldDB" id="A0A8K0CE73"/>
<keyword evidence="1" id="KW-0433">Leucine-rich repeat</keyword>
<evidence type="ECO:0000256" key="3">
    <source>
        <dbReference type="ARBA" id="ARBA00022737"/>
    </source>
</evidence>
<evidence type="ECO:0000313" key="4">
    <source>
        <dbReference type="EMBL" id="KAF2883637.1"/>
    </source>
</evidence>
<dbReference type="SMART" id="SM00369">
    <property type="entry name" value="LRR_TYP"/>
    <property type="match status" value="8"/>
</dbReference>
<dbReference type="GO" id="GO:0005615">
    <property type="term" value="C:extracellular space"/>
    <property type="evidence" value="ECO:0007669"/>
    <property type="project" value="TreeGrafter"/>
</dbReference>
<evidence type="ECO:0000256" key="2">
    <source>
        <dbReference type="ARBA" id="ARBA00022729"/>
    </source>
</evidence>
<dbReference type="InterPro" id="IPR050328">
    <property type="entry name" value="Dev_Immune_Receptor"/>
</dbReference>
<dbReference type="PRINTS" id="PR00019">
    <property type="entry name" value="LEURICHRPT"/>
</dbReference>
<comment type="caution">
    <text evidence="4">The sequence shown here is derived from an EMBL/GenBank/DDBJ whole genome shotgun (WGS) entry which is preliminary data.</text>
</comment>
<dbReference type="InterPro" id="IPR003591">
    <property type="entry name" value="Leu-rich_rpt_typical-subtyp"/>
</dbReference>
<dbReference type="PANTHER" id="PTHR24373:SF370">
    <property type="entry name" value="FISH-LIPS, ISOFORM E"/>
    <property type="match status" value="1"/>
</dbReference>
<proteinExistence type="predicted"/>
<dbReference type="OrthoDB" id="2013775at2759"/>
<dbReference type="SUPFAM" id="SSF52058">
    <property type="entry name" value="L domain-like"/>
    <property type="match status" value="1"/>
</dbReference>
<keyword evidence="2" id="KW-0732">Signal</keyword>
<evidence type="ECO:0000313" key="5">
    <source>
        <dbReference type="Proteomes" id="UP000801492"/>
    </source>
</evidence>
<dbReference type="Gene3D" id="3.80.10.10">
    <property type="entry name" value="Ribonuclease Inhibitor"/>
    <property type="match status" value="3"/>
</dbReference>
<organism evidence="4 5">
    <name type="scientific">Ignelater luminosus</name>
    <name type="common">Cucubano</name>
    <name type="synonym">Pyrophorus luminosus</name>
    <dbReference type="NCBI Taxonomy" id="2038154"/>
    <lineage>
        <taxon>Eukaryota</taxon>
        <taxon>Metazoa</taxon>
        <taxon>Ecdysozoa</taxon>
        <taxon>Arthropoda</taxon>
        <taxon>Hexapoda</taxon>
        <taxon>Insecta</taxon>
        <taxon>Pterygota</taxon>
        <taxon>Neoptera</taxon>
        <taxon>Endopterygota</taxon>
        <taxon>Coleoptera</taxon>
        <taxon>Polyphaga</taxon>
        <taxon>Elateriformia</taxon>
        <taxon>Elateroidea</taxon>
        <taxon>Elateridae</taxon>
        <taxon>Agrypninae</taxon>
        <taxon>Pyrophorini</taxon>
        <taxon>Ignelater</taxon>
    </lineage>
</organism>
<dbReference type="InterPro" id="IPR026906">
    <property type="entry name" value="LRR_5"/>
</dbReference>
<evidence type="ECO:0000256" key="1">
    <source>
        <dbReference type="ARBA" id="ARBA00022614"/>
    </source>
</evidence>
<protein>
    <submittedName>
        <fullName evidence="4">Uncharacterized protein</fullName>
    </submittedName>
</protein>
<dbReference type="InterPro" id="IPR001611">
    <property type="entry name" value="Leu-rich_rpt"/>
</dbReference>
<dbReference type="Proteomes" id="UP000801492">
    <property type="component" value="Unassembled WGS sequence"/>
</dbReference>
<reference evidence="4" key="1">
    <citation type="submission" date="2019-08" db="EMBL/GenBank/DDBJ databases">
        <title>The genome of the North American firefly Photinus pyralis.</title>
        <authorList>
            <consortium name="Photinus pyralis genome working group"/>
            <person name="Fallon T.R."/>
            <person name="Sander Lower S.E."/>
            <person name="Weng J.-K."/>
        </authorList>
    </citation>
    <scope>NUCLEOTIDE SEQUENCE</scope>
    <source>
        <strain evidence="4">TRF0915ILg1</strain>
        <tissue evidence="4">Whole body</tissue>
    </source>
</reference>
<keyword evidence="3" id="KW-0677">Repeat</keyword>
<dbReference type="GO" id="GO:0031012">
    <property type="term" value="C:extracellular matrix"/>
    <property type="evidence" value="ECO:0007669"/>
    <property type="project" value="TreeGrafter"/>
</dbReference>
<keyword evidence="5" id="KW-1185">Reference proteome</keyword>
<dbReference type="Pfam" id="PF13855">
    <property type="entry name" value="LRR_8"/>
    <property type="match status" value="1"/>
</dbReference>
<dbReference type="SMART" id="SM00365">
    <property type="entry name" value="LRR_SD22"/>
    <property type="match status" value="3"/>
</dbReference>
<gene>
    <name evidence="4" type="ORF">ILUMI_22509</name>
</gene>
<sequence>MEQIRDQINTTLARYLSLPLIEVVRLGQCELSHFSVQSLRFVPQLKEIEIFNSIITELSYVEYADLFGSTADFDVATNGCSIRKLNLQRSDVRMIERNSFDNVSSLQHLDLSNNRIDNISASTFSIPSLETLDFSFCLIKLIESEAFIGATNLHELNLRVNNLETVENNTFSGTSLQLLDLSESYKLVTIEPNAFEGLSNLTKLKLYRNRILRLDPKVLEGLKLRELYIGFLPNSTIEEGIYDKFNDLEVLQLAGSSSMSKIPAFPASVRELNLFNNRITSIEAADFKILNKTNSSSNTPSRLEVLNLDSNQIATIEAYAFANLSSLRVLDINSNKISKIDEHSFAQSTVEELHVRWNGITSIDPGSFRGRNIFTSPTLKVLYLERSISKLSAADFEDISHVHQLYVEPY</sequence>